<evidence type="ECO:0000313" key="10">
    <source>
        <dbReference type="Proteomes" id="UP000002277"/>
    </source>
</evidence>
<dbReference type="GO" id="GO:0019825">
    <property type="term" value="F:oxygen binding"/>
    <property type="evidence" value="ECO:0007669"/>
    <property type="project" value="InterPro"/>
</dbReference>
<dbReference type="InterPro" id="IPR002338">
    <property type="entry name" value="Hemoglobin_a-typ"/>
</dbReference>
<keyword evidence="2 7" id="KW-0813">Transport</keyword>
<dbReference type="SUPFAM" id="SSF46458">
    <property type="entry name" value="Globin-like"/>
    <property type="match status" value="1"/>
</dbReference>
<dbReference type="AlphaFoldDB" id="A0A2I3TML6"/>
<reference evidence="9" key="2">
    <citation type="submission" date="2025-09" db="UniProtKB">
        <authorList>
            <consortium name="Ensembl"/>
        </authorList>
    </citation>
    <scope>IDENTIFICATION</scope>
</reference>
<evidence type="ECO:0000313" key="9">
    <source>
        <dbReference type="Ensembl" id="ENSPTRP00000090491.1"/>
    </source>
</evidence>
<feature type="domain" description="Globin" evidence="8">
    <location>
        <begin position="2"/>
        <end position="145"/>
    </location>
</feature>
<evidence type="ECO:0000256" key="3">
    <source>
        <dbReference type="ARBA" id="ARBA00022617"/>
    </source>
</evidence>
<dbReference type="GO" id="GO:0020037">
    <property type="term" value="F:heme binding"/>
    <property type="evidence" value="ECO:0000318"/>
    <property type="project" value="GO_Central"/>
</dbReference>
<dbReference type="RefSeq" id="XP_054524084.2">
    <property type="nucleotide sequence ID" value="XM_054668109.2"/>
</dbReference>
<protein>
    <submittedName>
        <fullName evidence="9">Hemoglobin subunit alpha 2</fullName>
    </submittedName>
</protein>
<proteinExistence type="inferred from homology"/>
<dbReference type="GO" id="GO:0005344">
    <property type="term" value="F:oxygen carrier activity"/>
    <property type="evidence" value="ECO:0000318"/>
    <property type="project" value="GO_Central"/>
</dbReference>
<evidence type="ECO:0000256" key="4">
    <source>
        <dbReference type="ARBA" id="ARBA00022621"/>
    </source>
</evidence>
<dbReference type="InterPro" id="IPR000971">
    <property type="entry name" value="Globin"/>
</dbReference>
<keyword evidence="6" id="KW-0408">Iron</keyword>
<dbReference type="Bgee" id="ENSPTRG00000047721">
    <property type="expression patterns" value="Expressed in bone marrow and 19 other cell types or tissues"/>
</dbReference>
<dbReference type="PRINTS" id="PR00612">
    <property type="entry name" value="ALPHAHAEM"/>
</dbReference>
<evidence type="ECO:0000256" key="6">
    <source>
        <dbReference type="ARBA" id="ARBA00023004"/>
    </source>
</evidence>
<dbReference type="GeneID" id="129137268"/>
<dbReference type="GeneTree" id="ENSGT00940000154590"/>
<dbReference type="GO" id="GO:0005833">
    <property type="term" value="C:hemoglobin complex"/>
    <property type="evidence" value="ECO:0000318"/>
    <property type="project" value="GO_Central"/>
</dbReference>
<dbReference type="PANTHER" id="PTHR11442:SF87">
    <property type="entry name" value="HEMOGLOBIN SUBUNIT ALPHA 2"/>
    <property type="match status" value="1"/>
</dbReference>
<keyword evidence="10" id="KW-1185">Reference proteome</keyword>
<evidence type="ECO:0000259" key="8">
    <source>
        <dbReference type="PROSITE" id="PS01033"/>
    </source>
</evidence>
<dbReference type="GO" id="GO:0046872">
    <property type="term" value="F:metal ion binding"/>
    <property type="evidence" value="ECO:0007669"/>
    <property type="project" value="UniProtKB-KW"/>
</dbReference>
<evidence type="ECO:0000256" key="5">
    <source>
        <dbReference type="ARBA" id="ARBA00022723"/>
    </source>
</evidence>
<dbReference type="InParanoid" id="A0A2I3TML6"/>
<evidence type="ECO:0000256" key="1">
    <source>
        <dbReference type="ARBA" id="ARBA00008705"/>
    </source>
</evidence>
<dbReference type="GO" id="GO:0015671">
    <property type="term" value="P:oxygen transport"/>
    <property type="evidence" value="ECO:0000318"/>
    <property type="project" value="GO_Central"/>
</dbReference>
<comment type="similarity">
    <text evidence="1 7">Belongs to the globin family.</text>
</comment>
<dbReference type="InterPro" id="IPR050056">
    <property type="entry name" value="Hemoglobin_oxygen_transport"/>
</dbReference>
<name>A0A2I3TML6_PANTR</name>
<evidence type="ECO:0000256" key="7">
    <source>
        <dbReference type="RuleBase" id="RU000356"/>
    </source>
</evidence>
<organism evidence="9 10">
    <name type="scientific">Pan troglodytes</name>
    <name type="common">Chimpanzee</name>
    <dbReference type="NCBI Taxonomy" id="9598"/>
    <lineage>
        <taxon>Eukaryota</taxon>
        <taxon>Metazoa</taxon>
        <taxon>Chordata</taxon>
        <taxon>Craniata</taxon>
        <taxon>Vertebrata</taxon>
        <taxon>Euteleostomi</taxon>
        <taxon>Mammalia</taxon>
        <taxon>Eutheria</taxon>
        <taxon>Euarchontoglires</taxon>
        <taxon>Primates</taxon>
        <taxon>Haplorrhini</taxon>
        <taxon>Catarrhini</taxon>
        <taxon>Hominidae</taxon>
        <taxon>Pan</taxon>
    </lineage>
</organism>
<reference evidence="9" key="1">
    <citation type="submission" date="2025-08" db="UniProtKB">
        <authorList>
            <consortium name="Ensembl"/>
        </authorList>
    </citation>
    <scope>IDENTIFICATION</scope>
</reference>
<dbReference type="InterPro" id="IPR012292">
    <property type="entry name" value="Globin/Proto"/>
</dbReference>
<dbReference type="Proteomes" id="UP000002277">
    <property type="component" value="Unplaced"/>
</dbReference>
<dbReference type="KEGG" id="ptr:129137268"/>
<evidence type="ECO:0000256" key="2">
    <source>
        <dbReference type="ARBA" id="ARBA00022448"/>
    </source>
</evidence>
<dbReference type="PANTHER" id="PTHR11442">
    <property type="entry name" value="HEMOGLOBIN FAMILY MEMBER"/>
    <property type="match status" value="1"/>
</dbReference>
<dbReference type="SMR" id="A0A2I3TML6"/>
<dbReference type="Ensembl" id="ENSPTRT00000102542.1">
    <property type="protein sequence ID" value="ENSPTRP00000090491.1"/>
    <property type="gene ID" value="ENSPTRG00000047721.1"/>
</dbReference>
<accession>A0A2I3TML6</accession>
<dbReference type="Pfam" id="PF00042">
    <property type="entry name" value="Globin"/>
    <property type="match status" value="1"/>
</dbReference>
<dbReference type="OMA" id="KENCACI"/>
<dbReference type="InterPro" id="IPR009050">
    <property type="entry name" value="Globin-like_sf"/>
</dbReference>
<dbReference type="PROSITE" id="PS01033">
    <property type="entry name" value="GLOBIN"/>
    <property type="match status" value="1"/>
</dbReference>
<gene>
    <name evidence="9" type="primary">LOC129137268</name>
</gene>
<dbReference type="GO" id="GO:0031838">
    <property type="term" value="C:haptoglobin-hemoglobin complex"/>
    <property type="evidence" value="ECO:0000318"/>
    <property type="project" value="GO_Central"/>
</dbReference>
<dbReference type="FunFam" id="1.10.490.10:FF:000002">
    <property type="entry name" value="Hemoglobin subunit alpha"/>
    <property type="match status" value="1"/>
</dbReference>
<dbReference type="GO" id="GO:0048821">
    <property type="term" value="P:erythrocyte development"/>
    <property type="evidence" value="ECO:0000318"/>
    <property type="project" value="GO_Central"/>
</dbReference>
<dbReference type="CDD" id="cd08927">
    <property type="entry name" value="Hb-alpha-like"/>
    <property type="match status" value="1"/>
</dbReference>
<keyword evidence="3 7" id="KW-0349">Heme</keyword>
<keyword evidence="4 7" id="KW-0561">Oxygen transport</keyword>
<sequence length="145" mass="15912">MVLSPADKTNIKEILGPWVKALPYAGQYVAEALERMFLSFPTTKTYFPHFDLSHGSAQVKGHGKKVAKALSNAVEHLDDMPNALSALSDLHAHKLRVDPVNFKLLNHCLLVTLAANFPSQFTPAVHASVDKFLASVSTVLTSKYR</sequence>
<keyword evidence="5" id="KW-0479">Metal-binding</keyword>
<dbReference type="Gene3D" id="1.10.490.10">
    <property type="entry name" value="Globins"/>
    <property type="match status" value="1"/>
</dbReference>